<dbReference type="Proteomes" id="UP001321473">
    <property type="component" value="Unassembled WGS sequence"/>
</dbReference>
<sequence>MKSGTSRAVVTPEAAARCVGGAPVEGYGVDIAAGPFSAGGTVWVLVGFWLGRRFLRRFLAPFFRDRGWEDDCEAGSALSAKPTTTASGAGLSLTAPSAASVELGMAPFDFLDCLDSMGLRATPEVSHYWS</sequence>
<protein>
    <submittedName>
        <fullName evidence="2">Uncharacterized protein</fullName>
    </submittedName>
</protein>
<keyword evidence="1" id="KW-1133">Transmembrane helix</keyword>
<keyword evidence="3" id="KW-1185">Reference proteome</keyword>
<proteinExistence type="predicted"/>
<reference evidence="2 3" key="1">
    <citation type="journal article" date="2023" name="Arcadia Sci">
        <title>De novo assembly of a long-read Amblyomma americanum tick genome.</title>
        <authorList>
            <person name="Chou S."/>
            <person name="Poskanzer K.E."/>
            <person name="Rollins M."/>
            <person name="Thuy-Boun P.S."/>
        </authorList>
    </citation>
    <scope>NUCLEOTIDE SEQUENCE [LARGE SCALE GENOMIC DNA]</scope>
    <source>
        <strain evidence="2">F_SG_1</strain>
        <tissue evidence="2">Salivary glands</tissue>
    </source>
</reference>
<organism evidence="2 3">
    <name type="scientific">Amblyomma americanum</name>
    <name type="common">Lone star tick</name>
    <dbReference type="NCBI Taxonomy" id="6943"/>
    <lineage>
        <taxon>Eukaryota</taxon>
        <taxon>Metazoa</taxon>
        <taxon>Ecdysozoa</taxon>
        <taxon>Arthropoda</taxon>
        <taxon>Chelicerata</taxon>
        <taxon>Arachnida</taxon>
        <taxon>Acari</taxon>
        <taxon>Parasitiformes</taxon>
        <taxon>Ixodida</taxon>
        <taxon>Ixodoidea</taxon>
        <taxon>Ixodidae</taxon>
        <taxon>Amblyomminae</taxon>
        <taxon>Amblyomma</taxon>
    </lineage>
</organism>
<feature type="transmembrane region" description="Helical" evidence="1">
    <location>
        <begin position="31"/>
        <end position="50"/>
    </location>
</feature>
<gene>
    <name evidence="2" type="ORF">V5799_010649</name>
</gene>
<dbReference type="AlphaFoldDB" id="A0AAQ4EJM4"/>
<keyword evidence="1" id="KW-0812">Transmembrane</keyword>
<evidence type="ECO:0000256" key="1">
    <source>
        <dbReference type="SAM" id="Phobius"/>
    </source>
</evidence>
<dbReference type="EMBL" id="JARKHS020014965">
    <property type="protein sequence ID" value="KAK8774818.1"/>
    <property type="molecule type" value="Genomic_DNA"/>
</dbReference>
<keyword evidence="1" id="KW-0472">Membrane</keyword>
<accession>A0AAQ4EJM4</accession>
<comment type="caution">
    <text evidence="2">The sequence shown here is derived from an EMBL/GenBank/DDBJ whole genome shotgun (WGS) entry which is preliminary data.</text>
</comment>
<evidence type="ECO:0000313" key="3">
    <source>
        <dbReference type="Proteomes" id="UP001321473"/>
    </source>
</evidence>
<evidence type="ECO:0000313" key="2">
    <source>
        <dbReference type="EMBL" id="KAK8774818.1"/>
    </source>
</evidence>
<name>A0AAQ4EJM4_AMBAM</name>